<feature type="transmembrane region" description="Helical" evidence="1">
    <location>
        <begin position="95"/>
        <end position="118"/>
    </location>
</feature>
<keyword evidence="1" id="KW-0472">Membrane</keyword>
<evidence type="ECO:0000313" key="2">
    <source>
        <dbReference type="EMBL" id="OXA40906.1"/>
    </source>
</evidence>
<reference evidence="2 3" key="1">
    <citation type="submission" date="2015-12" db="EMBL/GenBank/DDBJ databases">
        <title>The genome of Folsomia candida.</title>
        <authorList>
            <person name="Faddeeva A."/>
            <person name="Derks M.F."/>
            <person name="Anvar Y."/>
            <person name="Smit S."/>
            <person name="Van Straalen N."/>
            <person name="Roelofs D."/>
        </authorList>
    </citation>
    <scope>NUCLEOTIDE SEQUENCE [LARGE SCALE GENOMIC DNA]</scope>
    <source>
        <strain evidence="2 3">VU population</strain>
        <tissue evidence="2">Whole body</tissue>
    </source>
</reference>
<feature type="transmembrane region" description="Helical" evidence="1">
    <location>
        <begin position="22"/>
        <end position="42"/>
    </location>
</feature>
<accession>A0A226D9H6</accession>
<proteinExistence type="predicted"/>
<keyword evidence="1" id="KW-0812">Transmembrane</keyword>
<keyword evidence="3" id="KW-1185">Reference proteome</keyword>
<gene>
    <name evidence="2" type="ORF">Fcan01_24357</name>
</gene>
<protein>
    <submittedName>
        <fullName evidence="2">Uncharacterized protein</fullName>
    </submittedName>
</protein>
<feature type="transmembrane region" description="Helical" evidence="1">
    <location>
        <begin position="190"/>
        <end position="210"/>
    </location>
</feature>
<evidence type="ECO:0000313" key="3">
    <source>
        <dbReference type="Proteomes" id="UP000198287"/>
    </source>
</evidence>
<name>A0A226D9H6_FOLCA</name>
<keyword evidence="1" id="KW-1133">Transmembrane helix</keyword>
<feature type="transmembrane region" description="Helical" evidence="1">
    <location>
        <begin position="158"/>
        <end position="178"/>
    </location>
</feature>
<dbReference type="EMBL" id="LNIX01000031">
    <property type="protein sequence ID" value="OXA40906.1"/>
    <property type="molecule type" value="Genomic_DNA"/>
</dbReference>
<evidence type="ECO:0000256" key="1">
    <source>
        <dbReference type="SAM" id="Phobius"/>
    </source>
</evidence>
<organism evidence="2 3">
    <name type="scientific">Folsomia candida</name>
    <name type="common">Springtail</name>
    <dbReference type="NCBI Taxonomy" id="158441"/>
    <lineage>
        <taxon>Eukaryota</taxon>
        <taxon>Metazoa</taxon>
        <taxon>Ecdysozoa</taxon>
        <taxon>Arthropoda</taxon>
        <taxon>Hexapoda</taxon>
        <taxon>Collembola</taxon>
        <taxon>Entomobryomorpha</taxon>
        <taxon>Isotomoidea</taxon>
        <taxon>Isotomidae</taxon>
        <taxon>Proisotominae</taxon>
        <taxon>Folsomia</taxon>
    </lineage>
</organism>
<dbReference type="AlphaFoldDB" id="A0A226D9H6"/>
<comment type="caution">
    <text evidence="2">The sequence shown here is derived from an EMBL/GenBank/DDBJ whole genome shotgun (WGS) entry which is preliminary data.</text>
</comment>
<sequence length="231" mass="26039">MWCTNLRALTIFHLSQSQRNAVVRKVLIFMNIMCPGIGVIRMRRLFADSCNPPYLGFLLGYCSSCGEQLISGETLRFKLMKSLLVVLDGYHCSVFAFKAFFLIFNVTIVSVGCILDYLDILKRISGVASNVGLTTRIGLYRCLQVLEKQLNNTLSTRVIPTVMIIAPIIQIFCSVVLIKYSSFLPSKGFVTYPFTTCVCFTSCMVFETFAAQLGVQSVKQYHSWLTEKRLT</sequence>
<dbReference type="Proteomes" id="UP000198287">
    <property type="component" value="Unassembled WGS sequence"/>
</dbReference>